<dbReference type="SUPFAM" id="SSF103473">
    <property type="entry name" value="MFS general substrate transporter"/>
    <property type="match status" value="1"/>
</dbReference>
<dbReference type="Pfam" id="PF01770">
    <property type="entry name" value="Folate_carrier"/>
    <property type="match status" value="1"/>
</dbReference>
<accession>A0ABD2LCS4</accession>
<organism evidence="3 4">
    <name type="scientific">Heterodera trifolii</name>
    <dbReference type="NCBI Taxonomy" id="157864"/>
    <lineage>
        <taxon>Eukaryota</taxon>
        <taxon>Metazoa</taxon>
        <taxon>Ecdysozoa</taxon>
        <taxon>Nematoda</taxon>
        <taxon>Chromadorea</taxon>
        <taxon>Rhabditida</taxon>
        <taxon>Tylenchina</taxon>
        <taxon>Tylenchomorpha</taxon>
        <taxon>Tylenchoidea</taxon>
        <taxon>Heteroderidae</taxon>
        <taxon>Heteroderinae</taxon>
        <taxon>Heterodera</taxon>
    </lineage>
</organism>
<dbReference type="PANTHER" id="PTHR10686:SF20">
    <property type="entry name" value="FOLATE TRANSPORTER 1"/>
    <property type="match status" value="1"/>
</dbReference>
<feature type="transmembrane region" description="Helical" evidence="2">
    <location>
        <begin position="402"/>
        <end position="423"/>
    </location>
</feature>
<feature type="transmembrane region" description="Helical" evidence="2">
    <location>
        <begin position="435"/>
        <end position="458"/>
    </location>
</feature>
<feature type="transmembrane region" description="Helical" evidence="2">
    <location>
        <begin position="340"/>
        <end position="363"/>
    </location>
</feature>
<gene>
    <name evidence="3" type="ORF">niasHT_012508</name>
</gene>
<feature type="transmembrane region" description="Helical" evidence="2">
    <location>
        <begin position="100"/>
        <end position="122"/>
    </location>
</feature>
<feature type="transmembrane region" description="Helical" evidence="2">
    <location>
        <begin position="161"/>
        <end position="182"/>
    </location>
</feature>
<keyword evidence="2" id="KW-0812">Transmembrane</keyword>
<reference evidence="3 4" key="1">
    <citation type="submission" date="2024-10" db="EMBL/GenBank/DDBJ databases">
        <authorList>
            <person name="Kim D."/>
        </authorList>
    </citation>
    <scope>NUCLEOTIDE SEQUENCE [LARGE SCALE GENOMIC DNA]</scope>
    <source>
        <strain evidence="3">BH-2024</strain>
    </source>
</reference>
<dbReference type="AlphaFoldDB" id="A0ABD2LCS4"/>
<proteinExistence type="inferred from homology"/>
<dbReference type="InterPro" id="IPR036259">
    <property type="entry name" value="MFS_trans_sf"/>
</dbReference>
<comment type="caution">
    <text evidence="3">The sequence shown here is derived from an EMBL/GenBank/DDBJ whole genome shotgun (WGS) entry which is preliminary data.</text>
</comment>
<name>A0ABD2LCS4_9BILA</name>
<feature type="transmembrane region" description="Helical" evidence="2">
    <location>
        <begin position="274"/>
        <end position="293"/>
    </location>
</feature>
<dbReference type="Proteomes" id="UP001620626">
    <property type="component" value="Unassembled WGS sequence"/>
</dbReference>
<evidence type="ECO:0000256" key="2">
    <source>
        <dbReference type="SAM" id="Phobius"/>
    </source>
</evidence>
<keyword evidence="4" id="KW-1185">Reference proteome</keyword>
<feature type="transmembrane region" description="Helical" evidence="2">
    <location>
        <begin position="134"/>
        <end position="155"/>
    </location>
</feature>
<dbReference type="NCBIfam" id="TIGR00806">
    <property type="entry name" value="rfc"/>
    <property type="match status" value="1"/>
</dbReference>
<dbReference type="InterPro" id="IPR002666">
    <property type="entry name" value="Folate_carrier"/>
</dbReference>
<dbReference type="EMBL" id="JBICBT010000459">
    <property type="protein sequence ID" value="KAL3112939.1"/>
    <property type="molecule type" value="Genomic_DNA"/>
</dbReference>
<protein>
    <recommendedName>
        <fullName evidence="5">Folate transporter</fullName>
    </recommendedName>
</protein>
<feature type="transmembrane region" description="Helical" evidence="2">
    <location>
        <begin position="76"/>
        <end position="94"/>
    </location>
</feature>
<feature type="transmembrane region" description="Helical" evidence="2">
    <location>
        <begin position="369"/>
        <end position="390"/>
    </location>
</feature>
<dbReference type="PANTHER" id="PTHR10686">
    <property type="entry name" value="FOLATE TRANSPORTER"/>
    <property type="match status" value="1"/>
</dbReference>
<feature type="transmembrane region" description="Helical" evidence="2">
    <location>
        <begin position="50"/>
        <end position="69"/>
    </location>
</feature>
<dbReference type="GO" id="GO:0051180">
    <property type="term" value="P:vitamin transport"/>
    <property type="evidence" value="ECO:0007669"/>
    <property type="project" value="UniProtKB-ARBA"/>
</dbReference>
<dbReference type="Gene3D" id="1.20.1250.20">
    <property type="entry name" value="MFS general substrate transporter like domains"/>
    <property type="match status" value="1"/>
</dbReference>
<keyword evidence="2" id="KW-1133">Transmembrane helix</keyword>
<keyword evidence="2" id="KW-0472">Membrane</keyword>
<comment type="similarity">
    <text evidence="1">Belongs to the reduced folate carrier (RFC) transporter (TC 2.A.48) family.</text>
</comment>
<evidence type="ECO:0000313" key="3">
    <source>
        <dbReference type="EMBL" id="KAL3112939.1"/>
    </source>
</evidence>
<evidence type="ECO:0000313" key="4">
    <source>
        <dbReference type="Proteomes" id="UP001620626"/>
    </source>
</evidence>
<feature type="transmembrane region" description="Helical" evidence="2">
    <location>
        <begin position="313"/>
        <end position="333"/>
    </location>
</feature>
<sequence>MHWKIIVALACSFGIIKKFRPGTPFLTPFLESEEFKNFTNAQVNSEIYTYWTYSNLLAMVPIIVVTDFLRYKPILVLEAVSLLACWLLLVYGTTLRQMQLMQICFGISTAASVAYNTYLYAIVDKRNYKKVTSYFRTASMVGKFLAYCSGQILITTKIGDFLLLNEITLIVSSLLIPIVIMLPMPKKEKGQQIGKKSQTEQQQNEVLLENNPNKNVDQQPKSDSINGTILDEQINVVKKKYDQLEIDQPKSDQQNPSNWAKIKTKFFAPYQNRVVFHWSIFSIIITAIVYQAQNYIQTLWAYRKVHDKYVWNGFVECINTLLSALVVFLVQFIPLKWAEYSILVCCISTMVMALLLYAMVYFGSIFADYILYIVLYMFYNMLITIASDLIATHLSPNGAYGLVFGINGFVGVLLQALVTLLVVDANGPFALSIEAQFITYSLIFVASSFLLPILQLFLKYGKK</sequence>
<evidence type="ECO:0008006" key="5">
    <source>
        <dbReference type="Google" id="ProtNLM"/>
    </source>
</evidence>
<evidence type="ECO:0000256" key="1">
    <source>
        <dbReference type="ARBA" id="ARBA00005773"/>
    </source>
</evidence>